<gene>
    <name evidence="1" type="ORF">OGATHE_003830</name>
</gene>
<dbReference type="GO" id="GO:0016788">
    <property type="term" value="F:hydrolase activity, acting on ester bonds"/>
    <property type="evidence" value="ECO:0007669"/>
    <property type="project" value="EnsemblFungi"/>
</dbReference>
<evidence type="ECO:0000313" key="2">
    <source>
        <dbReference type="Proteomes" id="UP000788993"/>
    </source>
</evidence>
<dbReference type="SUPFAM" id="SSF52266">
    <property type="entry name" value="SGNH hydrolase"/>
    <property type="match status" value="1"/>
</dbReference>
<name>A0A1B7SF19_9ASCO</name>
<dbReference type="GO" id="GO:0006083">
    <property type="term" value="P:acetate metabolic process"/>
    <property type="evidence" value="ECO:0007669"/>
    <property type="project" value="EnsemblFungi"/>
</dbReference>
<protein>
    <submittedName>
        <fullName evidence="1">Uncharacterized protein</fullName>
    </submittedName>
</protein>
<dbReference type="RefSeq" id="XP_018210014.1">
    <property type="nucleotide sequence ID" value="XM_018354738.1"/>
</dbReference>
<dbReference type="InterPro" id="IPR045136">
    <property type="entry name" value="Iah1-like"/>
</dbReference>
<dbReference type="AlphaFoldDB" id="A0A1B7SF19"/>
<dbReference type="Proteomes" id="UP000788993">
    <property type="component" value="Unassembled WGS sequence"/>
</dbReference>
<dbReference type="CDD" id="cd01838">
    <property type="entry name" value="Isoamyl_acetate_hydrolase_like"/>
    <property type="match status" value="1"/>
</dbReference>
<keyword evidence="2" id="KW-1185">Reference proteome</keyword>
<dbReference type="EMBL" id="JAEUBD010001178">
    <property type="protein sequence ID" value="KAH3665015.1"/>
    <property type="molecule type" value="Genomic_DNA"/>
</dbReference>
<dbReference type="Pfam" id="PF13472">
    <property type="entry name" value="Lipase_GDSL_2"/>
    <property type="match status" value="1"/>
</dbReference>
<dbReference type="PANTHER" id="PTHR14209:SF19">
    <property type="entry name" value="ISOAMYL ACETATE-HYDROLYZING ESTERASE 1 HOMOLOG"/>
    <property type="match status" value="1"/>
</dbReference>
<accession>A0A1B7SF19</accession>
<dbReference type="InterPro" id="IPR036514">
    <property type="entry name" value="SGNH_hydro_sf"/>
</dbReference>
<evidence type="ECO:0000313" key="1">
    <source>
        <dbReference type="EMBL" id="KAH3665015.1"/>
    </source>
</evidence>
<dbReference type="OrthoDB" id="671439at2759"/>
<dbReference type="Gene3D" id="3.40.50.1110">
    <property type="entry name" value="SGNH hydrolase"/>
    <property type="match status" value="1"/>
</dbReference>
<comment type="caution">
    <text evidence="1">The sequence shown here is derived from an EMBL/GenBank/DDBJ whole genome shotgun (WGS) entry which is preliminary data.</text>
</comment>
<dbReference type="PANTHER" id="PTHR14209">
    <property type="entry name" value="ISOAMYL ACETATE-HYDROLYZING ESTERASE 1"/>
    <property type="match status" value="1"/>
</dbReference>
<reference evidence="1" key="1">
    <citation type="journal article" date="2021" name="Open Biol.">
        <title>Shared evolutionary footprints suggest mitochondrial oxidative damage underlies multiple complex I losses in fungi.</title>
        <authorList>
            <person name="Schikora-Tamarit M.A."/>
            <person name="Marcet-Houben M."/>
            <person name="Nosek J."/>
            <person name="Gabaldon T."/>
        </authorList>
    </citation>
    <scope>NUCLEOTIDE SEQUENCE</scope>
    <source>
        <strain evidence="1">NCAIM Y.01608</strain>
    </source>
</reference>
<organism evidence="1 2">
    <name type="scientific">Ogataea polymorpha</name>
    <dbReference type="NCBI Taxonomy" id="460523"/>
    <lineage>
        <taxon>Eukaryota</taxon>
        <taxon>Fungi</taxon>
        <taxon>Dikarya</taxon>
        <taxon>Ascomycota</taxon>
        <taxon>Saccharomycotina</taxon>
        <taxon>Pichiomycetes</taxon>
        <taxon>Pichiales</taxon>
        <taxon>Pichiaceae</taxon>
        <taxon>Ogataea</taxon>
    </lineage>
</organism>
<proteinExistence type="predicted"/>
<dbReference type="InterPro" id="IPR013830">
    <property type="entry name" value="SGNH_hydro"/>
</dbReference>
<reference evidence="1" key="2">
    <citation type="submission" date="2021-01" db="EMBL/GenBank/DDBJ databases">
        <authorList>
            <person name="Schikora-Tamarit M.A."/>
        </authorList>
    </citation>
    <scope>NUCLEOTIDE SEQUENCE</scope>
    <source>
        <strain evidence="1">NCAIM Y.01608</strain>
    </source>
</reference>
<sequence>MSVYQYGKFLLFGDSITQYSSKQIIEPDNGQIHFSIAAALANDYQRKLEVITRGFDGYNSEQALHMLPEILKFEHDTKPVEEQIKIAWIFFGTNDSSVGGTHIQHVPIGRYAENMETLIRMLQSRGIKVIAIKPGTHDETLADEAKQRERAKRSNQLQKQYGDVLGEVCGKLGVPSVDLYDVFINSGLSSADLLSDGIHFTGTAYQLMYNELMKVISANYPDLHPDNIPLKLPPWREATLDKLKAYRSN</sequence>